<evidence type="ECO:0000313" key="5">
    <source>
        <dbReference type="EMBL" id="KAK0480135.1"/>
    </source>
</evidence>
<evidence type="ECO:0000259" key="2">
    <source>
        <dbReference type="Pfam" id="PF01968"/>
    </source>
</evidence>
<feature type="domain" description="Hydantoinase/oxoprolinase N-terminal" evidence="4">
    <location>
        <begin position="7"/>
        <end position="222"/>
    </location>
</feature>
<dbReference type="Proteomes" id="UP001175227">
    <property type="component" value="Unassembled WGS sequence"/>
</dbReference>
<comment type="caution">
    <text evidence="5">The sequence shown here is derived from an EMBL/GenBank/DDBJ whole genome shotgun (WGS) entry which is preliminary data.</text>
</comment>
<evidence type="ECO:0000259" key="4">
    <source>
        <dbReference type="Pfam" id="PF05378"/>
    </source>
</evidence>
<proteinExistence type="inferred from homology"/>
<dbReference type="InterPro" id="IPR003692">
    <property type="entry name" value="Hydantoinase_B"/>
</dbReference>
<dbReference type="PANTHER" id="PTHR11365">
    <property type="entry name" value="5-OXOPROLINASE RELATED"/>
    <property type="match status" value="1"/>
</dbReference>
<dbReference type="GO" id="GO:0005829">
    <property type="term" value="C:cytosol"/>
    <property type="evidence" value="ECO:0007669"/>
    <property type="project" value="TreeGrafter"/>
</dbReference>
<sequence>MSSELVRIAIDRGGTFTDVYCAQTGKPDIVLKLLSVDPHNYPDAPAEGIRRVLELTSGQSVPKGSKLKLDRVESIRMGTTVATNALLERKGARCALLTTEGHRDVLRIGQQARPNIFDLSAKKLSSLYDKVIEIAERVTIATSTEDPESSPAHLEGISDASIVRGLTGDFIRVLKKPDPDTIKIQLQSLWDEGFRSIAVALLHSYVYPEHENLVSGIARKMGFAVSVSSELQPMIKIVSRANSAIADAYLSPVTRAYIETFAEGFEGGLDALGNKLLFMQSDGGLCSWRNFSGLRAVLSGPAGGVIGYSKTCYDANDGTPLVSVDMGGTSTDVSRYNGHLEHVFETATAEVIIQAPQLDINTVAAGGGSRLFWENGMFVVGPESAGAHPGPACYRKGGPLAVTDANLLLGRLLPEHFPKIFGPNEDEALDMDVTRRLFEELTVKISAEKGIKMTPEEVASGFLRVANEAMSRPIRTLTEARGFESASHNLVIFGGAGGQHGTAIASILGITRILVARFSSILSAYGMALADVVVEEQEPASDVLDSRPDADNAAVYSSLRTRADMLINRARSSLVTQGFPSAQIFTELLYNCRFQGTSTSLMVREPADGDFVGSFVRQHEQLFGFTLQNRSVHIDDVRVRAVAKSDGTEQESPYAELARSTLMEAKGLLEKCERKKVYFDGLGWTDTAVVPLQELSPGDQIPAPAIIFDATQTILIEPGYLATATSKHIIIDRAGPPPPKLVLDIDQIDPIQLSVFGHRFMGIAEQMGTILKQTSISTNIKERLDFSCALFSPDGLLVANAPHIPCHLGAMSAAVRFQAELHKGQLQDGDVLVSNHPEAGGSHLPDITVMTPAFHNGEIVFWTASRAHHADIGGIRAGSMPPFSKTIWQEGAQILSFKLVKQGVFDEEGVVDIMYNQPSKFPGCSGTRTLKDNISDMKAQISANHRGATLIRALVEEFSLQVVQFYMFAIQKTAEFAVRDLLRFVNNKFGGESLQAIDYMDSGEQLQLKIDIDAKQGEAVFDFTGTSPQSYSNLNAPTAIVYSAIIYVLRSLIPTAIPLNHGCLAPIKVVVPPHSILSPGPGAATVAGNVETSQRITDVVLKAFEACGASQGSCNNLTFGYGTETKGFGYYETIAGGSGAGSTWEGQSGVHVHMTNTCIGDAENIERKYPVIVREFSIRTGSGGLGRHTGGDGCVREIEFTRELDVAILSERRSIPPYGMRGGSPGQTGQNFWLRKEEDGTVTTIALGGKNECPMKPGDRIRIETAGGGGYGVPGSDEEEASQLYGAFNRVAPPARANGSLSQMRDTADTN</sequence>
<dbReference type="GO" id="GO:0006749">
    <property type="term" value="P:glutathione metabolic process"/>
    <property type="evidence" value="ECO:0007669"/>
    <property type="project" value="TreeGrafter"/>
</dbReference>
<dbReference type="PANTHER" id="PTHR11365:SF2">
    <property type="entry name" value="5-OXOPROLINASE"/>
    <property type="match status" value="1"/>
</dbReference>
<feature type="domain" description="Hydantoinase B/oxoprolinase" evidence="3">
    <location>
        <begin position="749"/>
        <end position="1274"/>
    </location>
</feature>
<dbReference type="InterPro" id="IPR008040">
    <property type="entry name" value="Hydant_A_N"/>
</dbReference>
<gene>
    <name evidence="5" type="ORF">IW261DRAFT_1623022</name>
</gene>
<dbReference type="Pfam" id="PF02538">
    <property type="entry name" value="Hydantoinase_B"/>
    <property type="match status" value="1"/>
</dbReference>
<keyword evidence="6" id="KW-1185">Reference proteome</keyword>
<name>A0AA39UIF5_9AGAR</name>
<comment type="similarity">
    <text evidence="1">Belongs to the oxoprolinase family.</text>
</comment>
<dbReference type="GO" id="GO:0017168">
    <property type="term" value="F:5-oxoprolinase (ATP-hydrolyzing) activity"/>
    <property type="evidence" value="ECO:0007669"/>
    <property type="project" value="TreeGrafter"/>
</dbReference>
<protein>
    <submittedName>
        <fullName evidence="5">Hydantoinase B/oxoprolinase-domain-containing protein</fullName>
    </submittedName>
</protein>
<dbReference type="Pfam" id="PF01968">
    <property type="entry name" value="Hydantoinase_A"/>
    <property type="match status" value="1"/>
</dbReference>
<evidence type="ECO:0000313" key="6">
    <source>
        <dbReference type="Proteomes" id="UP001175227"/>
    </source>
</evidence>
<accession>A0AA39UIF5</accession>
<feature type="domain" description="Hydantoinase A/oxoprolinase" evidence="2">
    <location>
        <begin position="240"/>
        <end position="535"/>
    </location>
</feature>
<dbReference type="EMBL" id="JAUEPR010000010">
    <property type="protein sequence ID" value="KAK0480135.1"/>
    <property type="molecule type" value="Genomic_DNA"/>
</dbReference>
<reference evidence="5" key="1">
    <citation type="submission" date="2023-06" db="EMBL/GenBank/DDBJ databases">
        <authorList>
            <consortium name="Lawrence Berkeley National Laboratory"/>
            <person name="Ahrendt S."/>
            <person name="Sahu N."/>
            <person name="Indic B."/>
            <person name="Wong-Bajracharya J."/>
            <person name="Merenyi Z."/>
            <person name="Ke H.-M."/>
            <person name="Monk M."/>
            <person name="Kocsube S."/>
            <person name="Drula E."/>
            <person name="Lipzen A."/>
            <person name="Balint B."/>
            <person name="Henrissat B."/>
            <person name="Andreopoulos B."/>
            <person name="Martin F.M."/>
            <person name="Harder C.B."/>
            <person name="Rigling D."/>
            <person name="Ford K.L."/>
            <person name="Foster G.D."/>
            <person name="Pangilinan J."/>
            <person name="Papanicolaou A."/>
            <person name="Barry K."/>
            <person name="LaButti K."/>
            <person name="Viragh M."/>
            <person name="Koriabine M."/>
            <person name="Yan M."/>
            <person name="Riley R."/>
            <person name="Champramary S."/>
            <person name="Plett K.L."/>
            <person name="Tsai I.J."/>
            <person name="Slot J."/>
            <person name="Sipos G."/>
            <person name="Plett J."/>
            <person name="Nagy L.G."/>
            <person name="Grigoriev I.V."/>
        </authorList>
    </citation>
    <scope>NUCLEOTIDE SEQUENCE</scope>
    <source>
        <strain evidence="5">ICMP 16352</strain>
    </source>
</reference>
<dbReference type="InterPro" id="IPR045079">
    <property type="entry name" value="Oxoprolinase-like"/>
</dbReference>
<organism evidence="5 6">
    <name type="scientific">Armillaria novae-zelandiae</name>
    <dbReference type="NCBI Taxonomy" id="153914"/>
    <lineage>
        <taxon>Eukaryota</taxon>
        <taxon>Fungi</taxon>
        <taxon>Dikarya</taxon>
        <taxon>Basidiomycota</taxon>
        <taxon>Agaricomycotina</taxon>
        <taxon>Agaricomycetes</taxon>
        <taxon>Agaricomycetidae</taxon>
        <taxon>Agaricales</taxon>
        <taxon>Marasmiineae</taxon>
        <taxon>Physalacriaceae</taxon>
        <taxon>Armillaria</taxon>
    </lineage>
</organism>
<evidence type="ECO:0000259" key="3">
    <source>
        <dbReference type="Pfam" id="PF02538"/>
    </source>
</evidence>
<dbReference type="Pfam" id="PF05378">
    <property type="entry name" value="Hydant_A_N"/>
    <property type="match status" value="1"/>
</dbReference>
<evidence type="ECO:0000256" key="1">
    <source>
        <dbReference type="ARBA" id="ARBA00010403"/>
    </source>
</evidence>
<dbReference type="InterPro" id="IPR002821">
    <property type="entry name" value="Hydantoinase_A"/>
</dbReference>